<dbReference type="GO" id="GO:0003700">
    <property type="term" value="F:DNA-binding transcription factor activity"/>
    <property type="evidence" value="ECO:0007669"/>
    <property type="project" value="TreeGrafter"/>
</dbReference>
<comment type="function">
    <text evidence="5">May be an activator protein for the gylABX operon.</text>
</comment>
<name>A0A934V3F9_9PSEU</name>
<evidence type="ECO:0000256" key="2">
    <source>
        <dbReference type="ARBA" id="ARBA00023015"/>
    </source>
</evidence>
<feature type="domain" description="HTH iclR-type" evidence="7">
    <location>
        <begin position="8"/>
        <end position="70"/>
    </location>
</feature>
<sequence>MTARPGDLHTVSRALQVLRAFTEDRPTRGVTELADELGLDKSQVQRILATLARQGFTVVDPATRRYTLGPALVQLGRQAEHSPGLRHQLEPHLEKLAAATGESVVVCVPDGFRYRTIAACDGPGMLRYATALGRSYPGHLGATGHAIFAFHPAASAKDLLGADGHEPDPDAVTDLTHRQEQVRQRGYSISEGEFDSRVMAVAAPVLLDGTLFGAVSVLGPWSYMTPNADELVDAVLASADQLGQALRPPAD</sequence>
<dbReference type="EMBL" id="JAENJH010000006">
    <property type="protein sequence ID" value="MBK1787241.1"/>
    <property type="molecule type" value="Genomic_DNA"/>
</dbReference>
<dbReference type="PANTHER" id="PTHR30136:SF24">
    <property type="entry name" value="HTH-TYPE TRANSCRIPTIONAL REPRESSOR ALLR"/>
    <property type="match status" value="1"/>
</dbReference>
<dbReference type="GO" id="GO:0006071">
    <property type="term" value="P:glycerol metabolic process"/>
    <property type="evidence" value="ECO:0007669"/>
    <property type="project" value="UniProtKB-KW"/>
</dbReference>
<dbReference type="InterPro" id="IPR036390">
    <property type="entry name" value="WH_DNA-bd_sf"/>
</dbReference>
<dbReference type="PANTHER" id="PTHR30136">
    <property type="entry name" value="HELIX-TURN-HELIX TRANSCRIPTIONAL REGULATOR, ICLR FAMILY"/>
    <property type="match status" value="1"/>
</dbReference>
<organism evidence="9 10">
    <name type="scientific">Prauserella cavernicola</name>
    <dbReference type="NCBI Taxonomy" id="2800127"/>
    <lineage>
        <taxon>Bacteria</taxon>
        <taxon>Bacillati</taxon>
        <taxon>Actinomycetota</taxon>
        <taxon>Actinomycetes</taxon>
        <taxon>Pseudonocardiales</taxon>
        <taxon>Pseudonocardiaceae</taxon>
        <taxon>Prauserella</taxon>
    </lineage>
</organism>
<protein>
    <recommendedName>
        <fullName evidence="6">Glycerol operon regulatory protein</fullName>
    </recommendedName>
</protein>
<dbReference type="Proteomes" id="UP000635245">
    <property type="component" value="Unassembled WGS sequence"/>
</dbReference>
<dbReference type="Gene3D" id="1.10.10.10">
    <property type="entry name" value="Winged helix-like DNA-binding domain superfamily/Winged helix DNA-binding domain"/>
    <property type="match status" value="1"/>
</dbReference>
<keyword evidence="10" id="KW-1185">Reference proteome</keyword>
<evidence type="ECO:0000256" key="4">
    <source>
        <dbReference type="ARBA" id="ARBA00023163"/>
    </source>
</evidence>
<keyword evidence="4" id="KW-0804">Transcription</keyword>
<proteinExistence type="predicted"/>
<dbReference type="InterPro" id="IPR050707">
    <property type="entry name" value="HTH_MetabolicPath_Reg"/>
</dbReference>
<keyword evidence="3" id="KW-0238">DNA-binding</keyword>
<dbReference type="SUPFAM" id="SSF55781">
    <property type="entry name" value="GAF domain-like"/>
    <property type="match status" value="1"/>
</dbReference>
<evidence type="ECO:0000256" key="5">
    <source>
        <dbReference type="ARBA" id="ARBA00058938"/>
    </source>
</evidence>
<evidence type="ECO:0000259" key="7">
    <source>
        <dbReference type="PROSITE" id="PS51077"/>
    </source>
</evidence>
<accession>A0A934V3F9</accession>
<dbReference type="InterPro" id="IPR029016">
    <property type="entry name" value="GAF-like_dom_sf"/>
</dbReference>
<evidence type="ECO:0000256" key="6">
    <source>
        <dbReference type="ARBA" id="ARBA00070406"/>
    </source>
</evidence>
<dbReference type="AlphaFoldDB" id="A0A934V3F9"/>
<evidence type="ECO:0000259" key="8">
    <source>
        <dbReference type="PROSITE" id="PS51078"/>
    </source>
</evidence>
<keyword evidence="2" id="KW-0805">Transcription regulation</keyword>
<dbReference type="PROSITE" id="PS51078">
    <property type="entry name" value="ICLR_ED"/>
    <property type="match status" value="1"/>
</dbReference>
<dbReference type="RefSeq" id="WP_200321649.1">
    <property type="nucleotide sequence ID" value="NZ_JAENJH010000006.1"/>
</dbReference>
<dbReference type="FunFam" id="1.10.10.10:FF:000056">
    <property type="entry name" value="IclR family transcriptional regulator"/>
    <property type="match status" value="1"/>
</dbReference>
<reference evidence="9" key="1">
    <citation type="submission" date="2020-12" db="EMBL/GenBank/DDBJ databases">
        <title>Prauserella sp. ASG 168, a novel actinomycete isolated from cave rock.</title>
        <authorList>
            <person name="Suriyachadkun C."/>
        </authorList>
    </citation>
    <scope>NUCLEOTIDE SEQUENCE</scope>
    <source>
        <strain evidence="9">ASG 168</strain>
    </source>
</reference>
<gene>
    <name evidence="9" type="ORF">JHE00_23210</name>
</gene>
<dbReference type="SUPFAM" id="SSF46785">
    <property type="entry name" value="Winged helix' DNA-binding domain"/>
    <property type="match status" value="1"/>
</dbReference>
<dbReference type="SMART" id="SM00346">
    <property type="entry name" value="HTH_ICLR"/>
    <property type="match status" value="1"/>
</dbReference>
<evidence type="ECO:0000313" key="9">
    <source>
        <dbReference type="EMBL" id="MBK1787241.1"/>
    </source>
</evidence>
<dbReference type="InterPro" id="IPR005471">
    <property type="entry name" value="Tscrpt_reg_IclR_N"/>
</dbReference>
<dbReference type="Pfam" id="PF01614">
    <property type="entry name" value="IclR_C"/>
    <property type="match status" value="1"/>
</dbReference>
<dbReference type="InterPro" id="IPR036388">
    <property type="entry name" value="WH-like_DNA-bd_sf"/>
</dbReference>
<feature type="domain" description="IclR-ED" evidence="8">
    <location>
        <begin position="71"/>
        <end position="251"/>
    </location>
</feature>
<evidence type="ECO:0000313" key="10">
    <source>
        <dbReference type="Proteomes" id="UP000635245"/>
    </source>
</evidence>
<comment type="caution">
    <text evidence="9">The sequence shown here is derived from an EMBL/GenBank/DDBJ whole genome shotgun (WGS) entry which is preliminary data.</text>
</comment>
<evidence type="ECO:0000256" key="3">
    <source>
        <dbReference type="ARBA" id="ARBA00023125"/>
    </source>
</evidence>
<dbReference type="PROSITE" id="PS51077">
    <property type="entry name" value="HTH_ICLR"/>
    <property type="match status" value="1"/>
</dbReference>
<dbReference type="Pfam" id="PF09339">
    <property type="entry name" value="HTH_IclR"/>
    <property type="match status" value="1"/>
</dbReference>
<dbReference type="Gene3D" id="3.30.450.40">
    <property type="match status" value="1"/>
</dbReference>
<dbReference type="GO" id="GO:0003677">
    <property type="term" value="F:DNA binding"/>
    <property type="evidence" value="ECO:0007669"/>
    <property type="project" value="UniProtKB-KW"/>
</dbReference>
<evidence type="ECO:0000256" key="1">
    <source>
        <dbReference type="ARBA" id="ARBA00022798"/>
    </source>
</evidence>
<keyword evidence="1" id="KW-0319">Glycerol metabolism</keyword>
<dbReference type="InterPro" id="IPR014757">
    <property type="entry name" value="Tscrpt_reg_IclR_C"/>
</dbReference>
<dbReference type="GO" id="GO:0045892">
    <property type="term" value="P:negative regulation of DNA-templated transcription"/>
    <property type="evidence" value="ECO:0007669"/>
    <property type="project" value="TreeGrafter"/>
</dbReference>